<dbReference type="Proteomes" id="UP000010473">
    <property type="component" value="Chromosome"/>
</dbReference>
<organism evidence="2 3">
    <name type="scientific">Stanieria cyanosphaera (strain ATCC 29371 / PCC 7437)</name>
    <dbReference type="NCBI Taxonomy" id="111780"/>
    <lineage>
        <taxon>Bacteria</taxon>
        <taxon>Bacillati</taxon>
        <taxon>Cyanobacteriota</taxon>
        <taxon>Cyanophyceae</taxon>
        <taxon>Pleurocapsales</taxon>
        <taxon>Dermocarpellaceae</taxon>
        <taxon>Stanieria</taxon>
    </lineage>
</organism>
<keyword evidence="1" id="KW-1133">Transmembrane helix</keyword>
<dbReference type="PANTHER" id="PTHR41795:SF1">
    <property type="entry name" value="EXOPOLYSACCHARIDE SYNTHESIS PROTEIN"/>
    <property type="match status" value="1"/>
</dbReference>
<evidence type="ECO:0000256" key="1">
    <source>
        <dbReference type="SAM" id="Phobius"/>
    </source>
</evidence>
<reference evidence="3" key="1">
    <citation type="journal article" date="2013" name="Proc. Natl. Acad. Sci. U.S.A.">
        <title>Improving the coverage of the cyanobacterial phylum using diversity-driven genome sequencing.</title>
        <authorList>
            <person name="Shih P.M."/>
            <person name="Wu D."/>
            <person name="Latifi A."/>
            <person name="Axen S.D."/>
            <person name="Fewer D.P."/>
            <person name="Talla E."/>
            <person name="Calteau A."/>
            <person name="Cai F."/>
            <person name="Tandeau de Marsac N."/>
            <person name="Rippka R."/>
            <person name="Herdman M."/>
            <person name="Sivonen K."/>
            <person name="Coursin T."/>
            <person name="Laurent T."/>
            <person name="Goodwin L."/>
            <person name="Nolan M."/>
            <person name="Davenport K.W."/>
            <person name="Han C.S."/>
            <person name="Rubin E.M."/>
            <person name="Eisen J.A."/>
            <person name="Woyke T."/>
            <person name="Gugger M."/>
            <person name="Kerfeld C.A."/>
        </authorList>
    </citation>
    <scope>NUCLEOTIDE SEQUENCE [LARGE SCALE GENOMIC DNA]</scope>
    <source>
        <strain evidence="3">ATCC 29371 / PCC 7437</strain>
    </source>
</reference>
<dbReference type="eggNOG" id="COG3932">
    <property type="taxonomic scope" value="Bacteria"/>
</dbReference>
<dbReference type="HOGENOM" id="CLU_093444_0_1_3"/>
<evidence type="ECO:0000313" key="2">
    <source>
        <dbReference type="EMBL" id="AFZ35610.1"/>
    </source>
</evidence>
<name>K9XSM9_STAC7</name>
<dbReference type="STRING" id="111780.Sta7437_2058"/>
<dbReference type="PATRIC" id="fig|111780.3.peg.2149"/>
<keyword evidence="3" id="KW-1185">Reference proteome</keyword>
<dbReference type="OrthoDB" id="484884at2"/>
<accession>K9XSM9</accession>
<dbReference type="KEGG" id="scs:Sta7437_2058"/>
<protein>
    <submittedName>
        <fullName evidence="2">Exopolysaccharide synthesis ExoD</fullName>
    </submittedName>
</protein>
<feature type="transmembrane region" description="Helical" evidence="1">
    <location>
        <begin position="165"/>
        <end position="190"/>
    </location>
</feature>
<dbReference type="EMBL" id="CP003653">
    <property type="protein sequence ID" value="AFZ35610.1"/>
    <property type="molecule type" value="Genomic_DNA"/>
</dbReference>
<evidence type="ECO:0000313" key="3">
    <source>
        <dbReference type="Proteomes" id="UP000010473"/>
    </source>
</evidence>
<dbReference type="PANTHER" id="PTHR41795">
    <property type="entry name" value="EXOPOLYSACCHARIDE SYNTHESIS PROTEIN"/>
    <property type="match status" value="1"/>
</dbReference>
<feature type="transmembrane region" description="Helical" evidence="1">
    <location>
        <begin position="53"/>
        <end position="71"/>
    </location>
</feature>
<sequence>MNLRFSQDIESLLQRLSDQPLTLRQILAETSERGFSLSLGLLALPFLFPMPPGLSTILGLGCLILAVQMAMGRKSPWLPKKIARFEFPRKFSLKLLHNAKRVNKFLGKVVRHRWLSIAESSSVWRINGFCIAWLTILLMLPIPFTNPIPASAILLLAVATLEADGLLIFFGYGLTVLNTLFFGFIGYALWQAPHLLPNLFR</sequence>
<gene>
    <name evidence="2" type="ordered locus">Sta7437_2058</name>
</gene>
<proteinExistence type="predicted"/>
<dbReference type="Pfam" id="PF06055">
    <property type="entry name" value="ExoD"/>
    <property type="match status" value="1"/>
</dbReference>
<dbReference type="AlphaFoldDB" id="K9XSM9"/>
<dbReference type="RefSeq" id="WP_015193278.1">
    <property type="nucleotide sequence ID" value="NC_019748.1"/>
</dbReference>
<keyword evidence="1" id="KW-0812">Transmembrane</keyword>
<keyword evidence="1" id="KW-0472">Membrane</keyword>
<feature type="transmembrane region" description="Helical" evidence="1">
    <location>
        <begin position="123"/>
        <end position="145"/>
    </location>
</feature>
<dbReference type="InterPro" id="IPR010331">
    <property type="entry name" value="ExoD"/>
</dbReference>
<dbReference type="PIRSF" id="PIRSF033239">
    <property type="entry name" value="ExoD"/>
    <property type="match status" value="1"/>
</dbReference>